<gene>
    <name evidence="1" type="ORF">ACFSYS_17705</name>
</gene>
<sequence length="170" mass="20393">MSKRAFKKYIKGLKKKDLEVQLEDLYERFDEVRVYYNFVFNPNEDKLVREAKMKISKEYFPPNKRKPKTRRSIAQKFIKHFLKLEMDPFALADVMLYNIEIAQTFAASKEYMPESFEKSMLNSFEQAVTYIIENNMDNEFGQRIHKIETEAENLHWGNTYAFNKLADQFT</sequence>
<keyword evidence="2" id="KW-1185">Reference proteome</keyword>
<dbReference type="InterPro" id="IPR046153">
    <property type="entry name" value="DUF6155"/>
</dbReference>
<evidence type="ECO:0000313" key="1">
    <source>
        <dbReference type="EMBL" id="MFD2835130.1"/>
    </source>
</evidence>
<evidence type="ECO:0000313" key="2">
    <source>
        <dbReference type="Proteomes" id="UP001597438"/>
    </source>
</evidence>
<dbReference type="RefSeq" id="WP_251742308.1">
    <property type="nucleotide sequence ID" value="NZ_JBHUOJ010000038.1"/>
</dbReference>
<organism evidence="1 2">
    <name type="scientific">Christiangramia antarctica</name>
    <dbReference type="NCBI Taxonomy" id="2058158"/>
    <lineage>
        <taxon>Bacteria</taxon>
        <taxon>Pseudomonadati</taxon>
        <taxon>Bacteroidota</taxon>
        <taxon>Flavobacteriia</taxon>
        <taxon>Flavobacteriales</taxon>
        <taxon>Flavobacteriaceae</taxon>
        <taxon>Christiangramia</taxon>
    </lineage>
</organism>
<reference evidence="2" key="1">
    <citation type="journal article" date="2019" name="Int. J. Syst. Evol. Microbiol.">
        <title>The Global Catalogue of Microorganisms (GCM) 10K type strain sequencing project: providing services to taxonomists for standard genome sequencing and annotation.</title>
        <authorList>
            <consortium name="The Broad Institute Genomics Platform"/>
            <consortium name="The Broad Institute Genome Sequencing Center for Infectious Disease"/>
            <person name="Wu L."/>
            <person name="Ma J."/>
        </authorList>
    </citation>
    <scope>NUCLEOTIDE SEQUENCE [LARGE SCALE GENOMIC DNA]</scope>
    <source>
        <strain evidence="2">KCTC 52925</strain>
    </source>
</reference>
<name>A0ABW5X7S7_9FLAO</name>
<dbReference type="Proteomes" id="UP001597438">
    <property type="component" value="Unassembled WGS sequence"/>
</dbReference>
<dbReference type="EMBL" id="JBHUOJ010000038">
    <property type="protein sequence ID" value="MFD2835130.1"/>
    <property type="molecule type" value="Genomic_DNA"/>
</dbReference>
<dbReference type="Pfam" id="PF19652">
    <property type="entry name" value="DUF6155"/>
    <property type="match status" value="1"/>
</dbReference>
<proteinExistence type="predicted"/>
<comment type="caution">
    <text evidence="1">The sequence shown here is derived from an EMBL/GenBank/DDBJ whole genome shotgun (WGS) entry which is preliminary data.</text>
</comment>
<protein>
    <submittedName>
        <fullName evidence="1">DUF6155 family protein</fullName>
    </submittedName>
</protein>
<accession>A0ABW5X7S7</accession>